<feature type="non-terminal residue" evidence="1">
    <location>
        <position position="392"/>
    </location>
</feature>
<dbReference type="Proteomes" id="UP000475862">
    <property type="component" value="Unassembled WGS sequence"/>
</dbReference>
<protein>
    <submittedName>
        <fullName evidence="1">Uncharacterized protein</fullName>
    </submittedName>
</protein>
<accession>A0A6G0TX20</accession>
<evidence type="ECO:0000313" key="1">
    <source>
        <dbReference type="EMBL" id="KAE9539453.1"/>
    </source>
</evidence>
<evidence type="ECO:0000313" key="2">
    <source>
        <dbReference type="Proteomes" id="UP000475862"/>
    </source>
</evidence>
<dbReference type="AlphaFoldDB" id="A0A6G0TX20"/>
<comment type="caution">
    <text evidence="1">The sequence shown here is derived from an EMBL/GenBank/DDBJ whole genome shotgun (WGS) entry which is preliminary data.</text>
</comment>
<name>A0A6G0TX20_APHGL</name>
<proteinExistence type="predicted"/>
<sequence length="392" mass="43771">MTFPTNQTRIVFEICFGLFLHYNNEHKVVADGNLVRNGDGKSNASERVDKPFLSFLFELTFPSDSVESSITVDGLAIDFFDLDFLERSTFSARTYFWSTFKHKHSIKPGPHGFGFVGSHSQGVIGVISNSIFLTLPMGLLNFILGYPKCINGKHDVGILHIGLYFVILESIDIVANHLNKLSDSSSLSDIVSSLNQYLVQELLEIFFLNNVIKLSASLIAKFHVSLTIINIQCWVVTDNAWPIWILPNFSPNNITNVVIYNLLIGRDVITASWLSNKLLFKLDTSAGKDIHQPAKMYQQLCHYSMNCYLIGGDVFTASWLSDKLLFLLDTSASKDVSTTLSLLNELLFKSVFTVSPILDELFKYDASVFNGIFTASSLLNELLFKCGISVGI</sequence>
<organism evidence="1 2">
    <name type="scientific">Aphis glycines</name>
    <name type="common">Soybean aphid</name>
    <dbReference type="NCBI Taxonomy" id="307491"/>
    <lineage>
        <taxon>Eukaryota</taxon>
        <taxon>Metazoa</taxon>
        <taxon>Ecdysozoa</taxon>
        <taxon>Arthropoda</taxon>
        <taxon>Hexapoda</taxon>
        <taxon>Insecta</taxon>
        <taxon>Pterygota</taxon>
        <taxon>Neoptera</taxon>
        <taxon>Paraneoptera</taxon>
        <taxon>Hemiptera</taxon>
        <taxon>Sternorrhyncha</taxon>
        <taxon>Aphidomorpha</taxon>
        <taxon>Aphidoidea</taxon>
        <taxon>Aphididae</taxon>
        <taxon>Aphidini</taxon>
        <taxon>Aphis</taxon>
        <taxon>Aphis</taxon>
    </lineage>
</organism>
<gene>
    <name evidence="1" type="ORF">AGLY_004705</name>
</gene>
<reference evidence="1 2" key="1">
    <citation type="submission" date="2019-08" db="EMBL/GenBank/DDBJ databases">
        <title>The genome of the soybean aphid Biotype 1, its phylome, world population structure and adaptation to the North American continent.</title>
        <authorList>
            <person name="Giordano R."/>
            <person name="Donthu R.K."/>
            <person name="Hernandez A.G."/>
            <person name="Wright C.L."/>
            <person name="Zimin A.V."/>
        </authorList>
    </citation>
    <scope>NUCLEOTIDE SEQUENCE [LARGE SCALE GENOMIC DNA]</scope>
    <source>
        <tissue evidence="1">Whole aphids</tissue>
    </source>
</reference>
<keyword evidence="2" id="KW-1185">Reference proteome</keyword>
<dbReference type="EMBL" id="VYZN01000014">
    <property type="protein sequence ID" value="KAE9539453.1"/>
    <property type="molecule type" value="Genomic_DNA"/>
</dbReference>